<evidence type="ECO:0000256" key="4">
    <source>
        <dbReference type="ARBA" id="ARBA00025707"/>
    </source>
</evidence>
<keyword evidence="2" id="KW-0489">Methyltransferase</keyword>
<name>A0A8J3CYT2_9BACT</name>
<comment type="catalytic activity">
    <reaction evidence="5">
        <text>phosphoethanolamine + S-adenosyl-L-methionine = N-methylethanolamine phosphate + S-adenosyl-L-homocysteine + H(+)</text>
        <dbReference type="Rhea" id="RHEA:20365"/>
        <dbReference type="ChEBI" id="CHEBI:15378"/>
        <dbReference type="ChEBI" id="CHEBI:57781"/>
        <dbReference type="ChEBI" id="CHEBI:57856"/>
        <dbReference type="ChEBI" id="CHEBI:58190"/>
        <dbReference type="ChEBI" id="CHEBI:59789"/>
        <dbReference type="EC" id="2.1.1.103"/>
    </reaction>
    <physiologicalReaction direction="left-to-right" evidence="5">
        <dbReference type="Rhea" id="RHEA:20366"/>
    </physiologicalReaction>
</comment>
<organism evidence="7 8">
    <name type="scientific">Mongoliitalea lutea</name>
    <dbReference type="NCBI Taxonomy" id="849756"/>
    <lineage>
        <taxon>Bacteria</taxon>
        <taxon>Pseudomonadati</taxon>
        <taxon>Bacteroidota</taxon>
        <taxon>Cytophagia</taxon>
        <taxon>Cytophagales</taxon>
        <taxon>Cyclobacteriaceae</taxon>
        <taxon>Mongoliitalea</taxon>
    </lineage>
</organism>
<keyword evidence="8" id="KW-1185">Reference proteome</keyword>
<keyword evidence="3" id="KW-0808">Transferase</keyword>
<accession>A0A8J3CYT2</accession>
<reference evidence="7" key="1">
    <citation type="journal article" date="2014" name="Int. J. Syst. Evol. Microbiol.">
        <title>Complete genome sequence of Corynebacterium casei LMG S-19264T (=DSM 44701T), isolated from a smear-ripened cheese.</title>
        <authorList>
            <consortium name="US DOE Joint Genome Institute (JGI-PGF)"/>
            <person name="Walter F."/>
            <person name="Albersmeier A."/>
            <person name="Kalinowski J."/>
            <person name="Ruckert C."/>
        </authorList>
    </citation>
    <scope>NUCLEOTIDE SEQUENCE</scope>
    <source>
        <strain evidence="7">KCTC 23224</strain>
    </source>
</reference>
<dbReference type="Gene3D" id="3.40.50.150">
    <property type="entry name" value="Vaccinia Virus protein VP39"/>
    <property type="match status" value="1"/>
</dbReference>
<dbReference type="PANTHER" id="PTHR44307">
    <property type="entry name" value="PHOSPHOETHANOLAMINE METHYLTRANSFERASE"/>
    <property type="match status" value="1"/>
</dbReference>
<dbReference type="InterPro" id="IPR029063">
    <property type="entry name" value="SAM-dependent_MTases_sf"/>
</dbReference>
<dbReference type="Proteomes" id="UP000642809">
    <property type="component" value="Unassembled WGS sequence"/>
</dbReference>
<comment type="pathway">
    <text evidence="1">Lipid metabolism.</text>
</comment>
<feature type="domain" description="Methyltransferase" evidence="6">
    <location>
        <begin position="63"/>
        <end position="157"/>
    </location>
</feature>
<dbReference type="Pfam" id="PF13649">
    <property type="entry name" value="Methyltransf_25"/>
    <property type="match status" value="1"/>
</dbReference>
<sequence>MKHDFKYRSTEKEIMDDLEVGGEVLDQTLHELRVINRLLGGNYVSTSGLEKLMKQVSKPHYSIADLGCGGGDMIRVMHNWSARNQWNCSFVGIDANPHTIAFARENLKDLHAVDFQVMNVFDQNFSEDHVDIITCTLFTHHFTDEELISIFKACKKKAKVGIVINDLHRHPLAFHSISLLTQWFSKSPMVKNDGPLSVKRSFKKPDWERILQLSGISNYVLTWHWAFRWRVIIPTAV</sequence>
<reference evidence="7" key="2">
    <citation type="submission" date="2020-09" db="EMBL/GenBank/DDBJ databases">
        <authorList>
            <person name="Sun Q."/>
            <person name="Kim S."/>
        </authorList>
    </citation>
    <scope>NUCLEOTIDE SEQUENCE</scope>
    <source>
        <strain evidence="7">KCTC 23224</strain>
    </source>
</reference>
<dbReference type="GO" id="GO:0000234">
    <property type="term" value="F:phosphoethanolamine N-methyltransferase activity"/>
    <property type="evidence" value="ECO:0007669"/>
    <property type="project" value="UniProtKB-EC"/>
</dbReference>
<dbReference type="CDD" id="cd02440">
    <property type="entry name" value="AdoMet_MTases"/>
    <property type="match status" value="1"/>
</dbReference>
<dbReference type="EMBL" id="BMYF01000012">
    <property type="protein sequence ID" value="GHB40093.1"/>
    <property type="molecule type" value="Genomic_DNA"/>
</dbReference>
<dbReference type="GO" id="GO:0032259">
    <property type="term" value="P:methylation"/>
    <property type="evidence" value="ECO:0007669"/>
    <property type="project" value="UniProtKB-KW"/>
</dbReference>
<protein>
    <recommendedName>
        <fullName evidence="6">Methyltransferase domain-containing protein</fullName>
    </recommendedName>
</protein>
<comment type="pathway">
    <text evidence="4">Phospholipid metabolism.</text>
</comment>
<dbReference type="RefSeq" id="WP_189582066.1">
    <property type="nucleotide sequence ID" value="NZ_BMYF01000012.1"/>
</dbReference>
<evidence type="ECO:0000256" key="5">
    <source>
        <dbReference type="ARBA" id="ARBA00047622"/>
    </source>
</evidence>
<evidence type="ECO:0000313" key="7">
    <source>
        <dbReference type="EMBL" id="GHB40093.1"/>
    </source>
</evidence>
<dbReference type="AlphaFoldDB" id="A0A8J3CYT2"/>
<dbReference type="SUPFAM" id="SSF53335">
    <property type="entry name" value="S-adenosyl-L-methionine-dependent methyltransferases"/>
    <property type="match status" value="1"/>
</dbReference>
<evidence type="ECO:0000256" key="2">
    <source>
        <dbReference type="ARBA" id="ARBA00022603"/>
    </source>
</evidence>
<proteinExistence type="predicted"/>
<dbReference type="InterPro" id="IPR041698">
    <property type="entry name" value="Methyltransf_25"/>
</dbReference>
<gene>
    <name evidence="7" type="ORF">GCM10008106_21590</name>
</gene>
<dbReference type="PANTHER" id="PTHR44307:SF2">
    <property type="entry name" value="PHOSPHOETHANOLAMINE METHYLTRANSFERASE ISOFORM X1"/>
    <property type="match status" value="1"/>
</dbReference>
<evidence type="ECO:0000256" key="3">
    <source>
        <dbReference type="ARBA" id="ARBA00022679"/>
    </source>
</evidence>
<evidence type="ECO:0000313" key="8">
    <source>
        <dbReference type="Proteomes" id="UP000642809"/>
    </source>
</evidence>
<comment type="caution">
    <text evidence="7">The sequence shown here is derived from an EMBL/GenBank/DDBJ whole genome shotgun (WGS) entry which is preliminary data.</text>
</comment>
<evidence type="ECO:0000256" key="1">
    <source>
        <dbReference type="ARBA" id="ARBA00005189"/>
    </source>
</evidence>
<evidence type="ECO:0000259" key="6">
    <source>
        <dbReference type="Pfam" id="PF13649"/>
    </source>
</evidence>